<sequence>MPRLEEILTNLVDRLREAKEQGWLGEVAAIEASLAAAEQKLTAMRDLAARHTTVHLGMPDFRGAVARIDPEQRNEGAKQ</sequence>
<evidence type="ECO:0000256" key="1">
    <source>
        <dbReference type="SAM" id="Coils"/>
    </source>
</evidence>
<keyword evidence="3" id="KW-1185">Reference proteome</keyword>
<protein>
    <submittedName>
        <fullName evidence="2">Uncharacterized protein</fullName>
    </submittedName>
</protein>
<dbReference type="RefSeq" id="WP_189111668.1">
    <property type="nucleotide sequence ID" value="NZ_BMMV01000036.1"/>
</dbReference>
<evidence type="ECO:0000313" key="2">
    <source>
        <dbReference type="EMBL" id="GGK28535.1"/>
    </source>
</evidence>
<feature type="coiled-coil region" evidence="1">
    <location>
        <begin position="1"/>
        <end position="47"/>
    </location>
</feature>
<evidence type="ECO:0000313" key="3">
    <source>
        <dbReference type="Proteomes" id="UP000660265"/>
    </source>
</evidence>
<dbReference type="Proteomes" id="UP000660265">
    <property type="component" value="Unassembled WGS sequence"/>
</dbReference>
<name>A0ABQ2EWY9_9ACTN</name>
<reference evidence="3" key="1">
    <citation type="journal article" date="2019" name="Int. J. Syst. Evol. Microbiol.">
        <title>The Global Catalogue of Microorganisms (GCM) 10K type strain sequencing project: providing services to taxonomists for standard genome sequencing and annotation.</title>
        <authorList>
            <consortium name="The Broad Institute Genomics Platform"/>
            <consortium name="The Broad Institute Genome Sequencing Center for Infectious Disease"/>
            <person name="Wu L."/>
            <person name="Ma J."/>
        </authorList>
    </citation>
    <scope>NUCLEOTIDE SEQUENCE [LARGE SCALE GENOMIC DNA]</scope>
    <source>
        <strain evidence="3">CGMCC 4.7275</strain>
    </source>
</reference>
<accession>A0ABQ2EWY9</accession>
<gene>
    <name evidence="2" type="ORF">GCM10011583_70660</name>
</gene>
<organism evidence="2 3">
    <name type="scientific">Streptomyces camponoticapitis</name>
    <dbReference type="NCBI Taxonomy" id="1616125"/>
    <lineage>
        <taxon>Bacteria</taxon>
        <taxon>Bacillati</taxon>
        <taxon>Actinomycetota</taxon>
        <taxon>Actinomycetes</taxon>
        <taxon>Kitasatosporales</taxon>
        <taxon>Streptomycetaceae</taxon>
        <taxon>Streptomyces</taxon>
    </lineage>
</organism>
<keyword evidence="1" id="KW-0175">Coiled coil</keyword>
<comment type="caution">
    <text evidence="2">The sequence shown here is derived from an EMBL/GenBank/DDBJ whole genome shotgun (WGS) entry which is preliminary data.</text>
</comment>
<dbReference type="EMBL" id="BMMV01000036">
    <property type="protein sequence ID" value="GGK28535.1"/>
    <property type="molecule type" value="Genomic_DNA"/>
</dbReference>
<proteinExistence type="predicted"/>